<keyword evidence="3" id="KW-1185">Reference proteome</keyword>
<proteinExistence type="predicted"/>
<evidence type="ECO:0000313" key="2">
    <source>
        <dbReference type="EMBL" id="MBA1157933.1"/>
    </source>
</evidence>
<dbReference type="RefSeq" id="WP_181053362.1">
    <property type="nucleotide sequence ID" value="NZ_JACDXJ010000001.1"/>
</dbReference>
<dbReference type="AlphaFoldDB" id="A0A838BSR4"/>
<feature type="chain" id="PRO_5033058716" evidence="1">
    <location>
        <begin position="29"/>
        <end position="189"/>
    </location>
</feature>
<dbReference type="Proteomes" id="UP000572984">
    <property type="component" value="Unassembled WGS sequence"/>
</dbReference>
<gene>
    <name evidence="2" type="ORF">H0S73_17630</name>
</gene>
<keyword evidence="1" id="KW-0732">Signal</keyword>
<comment type="caution">
    <text evidence="2">The sequence shown here is derived from an EMBL/GenBank/DDBJ whole genome shotgun (WGS) entry which is preliminary data.</text>
</comment>
<sequence length="189" mass="20208">MAAVIARKVALTFVLALALASAASETWAQRLRKPCNAVRTLAEVDYDPTLAIGMASNRDAGTCVFYVSLPPPAGTSPGSKAAGAFKAFLRSYDPKSAAPSAELTQQLIEALVAPLREEQFRTSDGRELENIIREKEAKTVEICAIKVATSKMPVGRQGEFISCGLSPEGRFVLEASYKSVTFALQLPTV</sequence>
<name>A0A838BSR4_9HYPH</name>
<feature type="signal peptide" evidence="1">
    <location>
        <begin position="1"/>
        <end position="28"/>
    </location>
</feature>
<protein>
    <submittedName>
        <fullName evidence="2">Uncharacterized protein</fullName>
    </submittedName>
</protein>
<reference evidence="2 3" key="1">
    <citation type="submission" date="2020-07" db="EMBL/GenBank/DDBJ databases">
        <title>Draft genome and description of Microvirga mediterraneensis Marseille-Q2068 sp. nov.</title>
        <authorList>
            <person name="Boxberger M."/>
        </authorList>
    </citation>
    <scope>NUCLEOTIDE SEQUENCE [LARGE SCALE GENOMIC DNA]</scope>
    <source>
        <strain evidence="2 3">Marseille-Q2068</strain>
    </source>
</reference>
<accession>A0A838BSR4</accession>
<evidence type="ECO:0000256" key="1">
    <source>
        <dbReference type="SAM" id="SignalP"/>
    </source>
</evidence>
<evidence type="ECO:0000313" key="3">
    <source>
        <dbReference type="Proteomes" id="UP000572984"/>
    </source>
</evidence>
<dbReference type="EMBL" id="JACDXJ010000001">
    <property type="protein sequence ID" value="MBA1157933.1"/>
    <property type="molecule type" value="Genomic_DNA"/>
</dbReference>
<organism evidence="2 3">
    <name type="scientific">Microvirga mediterraneensis</name>
    <dbReference type="NCBI Taxonomy" id="2754695"/>
    <lineage>
        <taxon>Bacteria</taxon>
        <taxon>Pseudomonadati</taxon>
        <taxon>Pseudomonadota</taxon>
        <taxon>Alphaproteobacteria</taxon>
        <taxon>Hyphomicrobiales</taxon>
        <taxon>Methylobacteriaceae</taxon>
        <taxon>Microvirga</taxon>
    </lineage>
</organism>